<evidence type="ECO:0000256" key="4">
    <source>
        <dbReference type="ARBA" id="ARBA00022679"/>
    </source>
</evidence>
<feature type="transmembrane region" description="Helical" evidence="9">
    <location>
        <begin position="235"/>
        <end position="256"/>
    </location>
</feature>
<dbReference type="GO" id="GO:0005886">
    <property type="term" value="C:plasma membrane"/>
    <property type="evidence" value="ECO:0007669"/>
    <property type="project" value="UniProtKB-SubCell"/>
</dbReference>
<comment type="similarity">
    <text evidence="8">Belongs to the glycosyltransferase 2 family. GtrB subfamily.</text>
</comment>
<dbReference type="STRING" id="1173027.Mic7113_0490"/>
<accession>K9W852</accession>
<evidence type="ECO:0000256" key="1">
    <source>
        <dbReference type="ARBA" id="ARBA00004651"/>
    </source>
</evidence>
<feature type="transmembrane region" description="Helical" evidence="9">
    <location>
        <begin position="268"/>
        <end position="289"/>
    </location>
</feature>
<dbReference type="InterPro" id="IPR029044">
    <property type="entry name" value="Nucleotide-diphossugar_trans"/>
</dbReference>
<keyword evidence="5 9" id="KW-0812">Transmembrane</keyword>
<keyword evidence="4 11" id="KW-0808">Transferase</keyword>
<dbReference type="EMBL" id="CP003630">
    <property type="protein sequence ID" value="AFZ16408.1"/>
    <property type="molecule type" value="Genomic_DNA"/>
</dbReference>
<dbReference type="InterPro" id="IPR050256">
    <property type="entry name" value="Glycosyltransferase_2"/>
</dbReference>
<dbReference type="Gene3D" id="3.90.550.10">
    <property type="entry name" value="Spore Coat Polysaccharide Biosynthesis Protein SpsA, Chain A"/>
    <property type="match status" value="1"/>
</dbReference>
<evidence type="ECO:0000256" key="6">
    <source>
        <dbReference type="ARBA" id="ARBA00022989"/>
    </source>
</evidence>
<evidence type="ECO:0000256" key="5">
    <source>
        <dbReference type="ARBA" id="ARBA00022692"/>
    </source>
</evidence>
<dbReference type="SUPFAM" id="SSF53448">
    <property type="entry name" value="Nucleotide-diphospho-sugar transferases"/>
    <property type="match status" value="1"/>
</dbReference>
<dbReference type="FunFam" id="3.90.550.10:FF:000079">
    <property type="entry name" value="Probable glycosyl transferase"/>
    <property type="match status" value="1"/>
</dbReference>
<reference evidence="11 12" key="1">
    <citation type="submission" date="2012-06" db="EMBL/GenBank/DDBJ databases">
        <title>Finished chromosome of genome of Microcoleus sp. PCC 7113.</title>
        <authorList>
            <consortium name="US DOE Joint Genome Institute"/>
            <person name="Gugger M."/>
            <person name="Coursin T."/>
            <person name="Rippka R."/>
            <person name="Tandeau De Marsac N."/>
            <person name="Huntemann M."/>
            <person name="Wei C.-L."/>
            <person name="Han J."/>
            <person name="Detter J.C."/>
            <person name="Han C."/>
            <person name="Tapia R."/>
            <person name="Chen A."/>
            <person name="Kyrpides N."/>
            <person name="Mavromatis K."/>
            <person name="Markowitz V."/>
            <person name="Szeto E."/>
            <person name="Ivanova N."/>
            <person name="Pagani I."/>
            <person name="Pati A."/>
            <person name="Goodwin L."/>
            <person name="Nordberg H.P."/>
            <person name="Cantor M.N."/>
            <person name="Hua S.X."/>
            <person name="Woyke T."/>
            <person name="Kerfeld C.A."/>
        </authorList>
    </citation>
    <scope>NUCLEOTIDE SEQUENCE [LARGE SCALE GENOMIC DNA]</scope>
    <source>
        <strain evidence="11 12">PCC 7113</strain>
    </source>
</reference>
<dbReference type="GO" id="GO:0016757">
    <property type="term" value="F:glycosyltransferase activity"/>
    <property type="evidence" value="ECO:0007669"/>
    <property type="project" value="UniProtKB-KW"/>
</dbReference>
<keyword evidence="3" id="KW-0328">Glycosyltransferase</keyword>
<dbReference type="HOGENOM" id="CLU_033536_0_1_3"/>
<evidence type="ECO:0000313" key="12">
    <source>
        <dbReference type="Proteomes" id="UP000010471"/>
    </source>
</evidence>
<sequence>MPPESGAVELSVVIPLYNEELNIDYLFERLRSVLIHLNMTYEIVCVNDGSRDNTLSCLIEHHYQDPRIKVVNLSRNYGKEIALSAGLDHATGDAVIPIDADLQDPPELIEELVAKWREGYDVVYATRRSREGESWLKRFTANVFYRVIDSISRVPIPRDTGDFRLLDRRVVEAIQQLPERNRFMKGLFAWVGFKQTSVLFDRPSRHKGETKWNYWRLWNFALDGITSFSLIPLKVWSYIGLLVAIPSFFYASFLVLRTILFGIDLPGYVSIMVAVLFLGGVQLVSLGVIGEYLARVYEEVKGRPLYLVRETYGCDSTSTVKQKVHSSQKNR</sequence>
<organism evidence="11 12">
    <name type="scientific">Allocoleopsis franciscana PCC 7113</name>
    <dbReference type="NCBI Taxonomy" id="1173027"/>
    <lineage>
        <taxon>Bacteria</taxon>
        <taxon>Bacillati</taxon>
        <taxon>Cyanobacteriota</taxon>
        <taxon>Cyanophyceae</taxon>
        <taxon>Coleofasciculales</taxon>
        <taxon>Coleofasciculaceae</taxon>
        <taxon>Allocoleopsis</taxon>
        <taxon>Allocoleopsis franciscana</taxon>
    </lineage>
</organism>
<dbReference type="OrthoDB" id="9807778at2"/>
<feature type="domain" description="Glycosyltransferase 2-like" evidence="10">
    <location>
        <begin position="11"/>
        <end position="173"/>
    </location>
</feature>
<dbReference type="Pfam" id="PF00535">
    <property type="entry name" value="Glycos_transf_2"/>
    <property type="match status" value="1"/>
</dbReference>
<keyword evidence="12" id="KW-1185">Reference proteome</keyword>
<evidence type="ECO:0000256" key="7">
    <source>
        <dbReference type="ARBA" id="ARBA00023136"/>
    </source>
</evidence>
<evidence type="ECO:0000256" key="9">
    <source>
        <dbReference type="SAM" id="Phobius"/>
    </source>
</evidence>
<evidence type="ECO:0000313" key="11">
    <source>
        <dbReference type="EMBL" id="AFZ16408.1"/>
    </source>
</evidence>
<comment type="subcellular location">
    <subcellularLocation>
        <location evidence="1">Cell membrane</location>
        <topology evidence="1">Multi-pass membrane protein</topology>
    </subcellularLocation>
</comment>
<dbReference type="AlphaFoldDB" id="K9W852"/>
<evidence type="ECO:0000256" key="2">
    <source>
        <dbReference type="ARBA" id="ARBA00022475"/>
    </source>
</evidence>
<keyword evidence="6 9" id="KW-1133">Transmembrane helix</keyword>
<dbReference type="Proteomes" id="UP000010471">
    <property type="component" value="Chromosome"/>
</dbReference>
<dbReference type="CDD" id="cd04187">
    <property type="entry name" value="DPM1_like_bac"/>
    <property type="match status" value="1"/>
</dbReference>
<evidence type="ECO:0000259" key="10">
    <source>
        <dbReference type="Pfam" id="PF00535"/>
    </source>
</evidence>
<keyword evidence="2" id="KW-1003">Cell membrane</keyword>
<gene>
    <name evidence="11" type="ORF">Mic7113_0490</name>
</gene>
<dbReference type="InterPro" id="IPR001173">
    <property type="entry name" value="Glyco_trans_2-like"/>
</dbReference>
<protein>
    <submittedName>
        <fullName evidence="11">Glycosyl transferase</fullName>
    </submittedName>
</protein>
<evidence type="ECO:0000256" key="3">
    <source>
        <dbReference type="ARBA" id="ARBA00022676"/>
    </source>
</evidence>
<evidence type="ECO:0000256" key="8">
    <source>
        <dbReference type="ARBA" id="ARBA00038152"/>
    </source>
</evidence>
<name>K9W852_9CYAN</name>
<dbReference type="PATRIC" id="fig|1173027.3.peg.542"/>
<dbReference type="PANTHER" id="PTHR48090">
    <property type="entry name" value="UNDECAPRENYL-PHOSPHATE 4-DEOXY-4-FORMAMIDO-L-ARABINOSE TRANSFERASE-RELATED"/>
    <property type="match status" value="1"/>
</dbReference>
<dbReference type="eggNOG" id="COG0463">
    <property type="taxonomic scope" value="Bacteria"/>
</dbReference>
<dbReference type="RefSeq" id="WP_015180572.1">
    <property type="nucleotide sequence ID" value="NC_019738.1"/>
</dbReference>
<dbReference type="PANTHER" id="PTHR48090:SF1">
    <property type="entry name" value="PROPHAGE BACTOPRENOL GLUCOSYL TRANSFERASE HOMOLOG"/>
    <property type="match status" value="1"/>
</dbReference>
<proteinExistence type="inferred from homology"/>
<dbReference type="KEGG" id="mic:Mic7113_0490"/>
<keyword evidence="7 9" id="KW-0472">Membrane</keyword>